<gene>
    <name evidence="4" type="ORF">LX16_0585</name>
</gene>
<dbReference type="AlphaFoldDB" id="A0A562VAI9"/>
<name>A0A562VAI9_9ACTN</name>
<dbReference type="RefSeq" id="WP_147132684.1">
    <property type="nucleotide sequence ID" value="NZ_BAABIJ010000001.1"/>
</dbReference>
<dbReference type="InterPro" id="IPR013216">
    <property type="entry name" value="Methyltransf_11"/>
</dbReference>
<feature type="domain" description="Methyltransferase type 11" evidence="3">
    <location>
        <begin position="60"/>
        <end position="163"/>
    </location>
</feature>
<dbReference type="NCBIfam" id="NF037959">
    <property type="entry name" value="MFS_SpdSyn"/>
    <property type="match status" value="1"/>
</dbReference>
<feature type="region of interest" description="Disordered" evidence="2">
    <location>
        <begin position="245"/>
        <end position="266"/>
    </location>
</feature>
<feature type="compositionally biased region" description="Polar residues" evidence="2">
    <location>
        <begin position="247"/>
        <end position="256"/>
    </location>
</feature>
<dbReference type="Gene3D" id="3.40.50.150">
    <property type="entry name" value="Vaccinia Virus protein VP39"/>
    <property type="match status" value="1"/>
</dbReference>
<proteinExistence type="predicted"/>
<dbReference type="Pfam" id="PF08241">
    <property type="entry name" value="Methyltransf_11"/>
    <property type="match status" value="1"/>
</dbReference>
<dbReference type="EMBL" id="VLLL01000005">
    <property type="protein sequence ID" value="TWJ14892.1"/>
    <property type="molecule type" value="Genomic_DNA"/>
</dbReference>
<evidence type="ECO:0000256" key="2">
    <source>
        <dbReference type="SAM" id="MobiDB-lite"/>
    </source>
</evidence>
<organism evidence="4 5">
    <name type="scientific">Stackebrandtia albiflava</name>
    <dbReference type="NCBI Taxonomy" id="406432"/>
    <lineage>
        <taxon>Bacteria</taxon>
        <taxon>Bacillati</taxon>
        <taxon>Actinomycetota</taxon>
        <taxon>Actinomycetes</taxon>
        <taxon>Glycomycetales</taxon>
        <taxon>Glycomycetaceae</taxon>
        <taxon>Stackebrandtia</taxon>
    </lineage>
</organism>
<dbReference type="PANTHER" id="PTHR43317">
    <property type="entry name" value="THERMOSPERMINE SYNTHASE ACAULIS5"/>
    <property type="match status" value="1"/>
</dbReference>
<sequence>MEIGIAGTPGMPGCVTLSVGGTSQTTIDLDDPSRLVDEYTQHLSFLIDAAAPPRAPLRVLHLGAGGLAVARYVAATRPRSYQQAVESSAEIVRLVRQEAPLDKGVKVKIRLGDARRELTAAPDDCYDLVIADVFDGPSVPAHVTTVEFLTQAARVLRPHGHFAANICDGRDLRFCKGMAAAVAEVFDDSCVMIEPGVRHGRRFGNILLFGGNGPLPVADLARRAAGAHFPYRVLHGAELRDFLAGTRPTTDATATPSPRPPGGLFG</sequence>
<evidence type="ECO:0000259" key="3">
    <source>
        <dbReference type="Pfam" id="PF08241"/>
    </source>
</evidence>
<dbReference type="OrthoDB" id="8221452at2"/>
<protein>
    <submittedName>
        <fullName evidence="4">Spermidine synthase</fullName>
    </submittedName>
</protein>
<dbReference type="SUPFAM" id="SSF53335">
    <property type="entry name" value="S-adenosyl-L-methionine-dependent methyltransferases"/>
    <property type="match status" value="1"/>
</dbReference>
<dbReference type="GO" id="GO:0006596">
    <property type="term" value="P:polyamine biosynthetic process"/>
    <property type="evidence" value="ECO:0007669"/>
    <property type="project" value="UniProtKB-KW"/>
</dbReference>
<dbReference type="Proteomes" id="UP000321617">
    <property type="component" value="Unassembled WGS sequence"/>
</dbReference>
<dbReference type="InterPro" id="IPR029063">
    <property type="entry name" value="SAM-dependent_MTases_sf"/>
</dbReference>
<dbReference type="CDD" id="cd02440">
    <property type="entry name" value="AdoMet_MTases"/>
    <property type="match status" value="1"/>
</dbReference>
<evidence type="ECO:0000256" key="1">
    <source>
        <dbReference type="ARBA" id="ARBA00023115"/>
    </source>
</evidence>
<keyword evidence="1" id="KW-0620">Polyamine biosynthesis</keyword>
<feature type="compositionally biased region" description="Pro residues" evidence="2">
    <location>
        <begin position="257"/>
        <end position="266"/>
    </location>
</feature>
<dbReference type="PANTHER" id="PTHR43317:SF1">
    <property type="entry name" value="THERMOSPERMINE SYNTHASE ACAULIS5"/>
    <property type="match status" value="1"/>
</dbReference>
<evidence type="ECO:0000313" key="4">
    <source>
        <dbReference type="EMBL" id="TWJ14892.1"/>
    </source>
</evidence>
<dbReference type="GO" id="GO:0008757">
    <property type="term" value="F:S-adenosylmethionine-dependent methyltransferase activity"/>
    <property type="evidence" value="ECO:0007669"/>
    <property type="project" value="InterPro"/>
</dbReference>
<accession>A0A562VAI9</accession>
<reference evidence="4 5" key="1">
    <citation type="journal article" date="2013" name="Stand. Genomic Sci.">
        <title>Genomic Encyclopedia of Type Strains, Phase I: The one thousand microbial genomes (KMG-I) project.</title>
        <authorList>
            <person name="Kyrpides N.C."/>
            <person name="Woyke T."/>
            <person name="Eisen J.A."/>
            <person name="Garrity G."/>
            <person name="Lilburn T.G."/>
            <person name="Beck B.J."/>
            <person name="Whitman W.B."/>
            <person name="Hugenholtz P."/>
            <person name="Klenk H.P."/>
        </authorList>
    </citation>
    <scope>NUCLEOTIDE SEQUENCE [LARGE SCALE GENOMIC DNA]</scope>
    <source>
        <strain evidence="4 5">DSM 45044</strain>
    </source>
</reference>
<keyword evidence="5" id="KW-1185">Reference proteome</keyword>
<evidence type="ECO:0000313" key="5">
    <source>
        <dbReference type="Proteomes" id="UP000321617"/>
    </source>
</evidence>
<comment type="caution">
    <text evidence="4">The sequence shown here is derived from an EMBL/GenBank/DDBJ whole genome shotgun (WGS) entry which is preliminary data.</text>
</comment>